<keyword evidence="1 3" id="KW-0853">WD repeat</keyword>
<evidence type="ECO:0000256" key="3">
    <source>
        <dbReference type="PROSITE-ProRule" id="PRU00221"/>
    </source>
</evidence>
<evidence type="ECO:0000313" key="6">
    <source>
        <dbReference type="EMBL" id="QDU82219.1"/>
    </source>
</evidence>
<feature type="repeat" description="WD" evidence="3">
    <location>
        <begin position="354"/>
        <end position="395"/>
    </location>
</feature>
<dbReference type="Proteomes" id="UP000317178">
    <property type="component" value="Chromosome"/>
</dbReference>
<keyword evidence="7" id="KW-1185">Reference proteome</keyword>
<dbReference type="Gene3D" id="2.130.10.10">
    <property type="entry name" value="YVTN repeat-like/Quinoprotein amine dehydrogenase"/>
    <property type="match status" value="3"/>
</dbReference>
<evidence type="ECO:0000259" key="5">
    <source>
        <dbReference type="Pfam" id="PF07635"/>
    </source>
</evidence>
<feature type="chain" id="PRO_5021778831" evidence="4">
    <location>
        <begin position="22"/>
        <end position="935"/>
    </location>
</feature>
<dbReference type="PROSITE" id="PS00678">
    <property type="entry name" value="WD_REPEATS_1"/>
    <property type="match status" value="3"/>
</dbReference>
<keyword evidence="4" id="KW-0732">Signal</keyword>
<feature type="signal peptide" evidence="4">
    <location>
        <begin position="1"/>
        <end position="21"/>
    </location>
</feature>
<feature type="repeat" description="WD" evidence="3">
    <location>
        <begin position="264"/>
        <end position="305"/>
    </location>
</feature>
<feature type="repeat" description="WD" evidence="3">
    <location>
        <begin position="222"/>
        <end position="263"/>
    </location>
</feature>
<dbReference type="GO" id="GO:0009055">
    <property type="term" value="F:electron transfer activity"/>
    <property type="evidence" value="ECO:0007669"/>
    <property type="project" value="InterPro"/>
</dbReference>
<evidence type="ECO:0000256" key="1">
    <source>
        <dbReference type="ARBA" id="ARBA00022574"/>
    </source>
</evidence>
<dbReference type="RefSeq" id="WP_144998212.1">
    <property type="nucleotide sequence ID" value="NZ_CP036281.1"/>
</dbReference>
<keyword evidence="2" id="KW-0677">Repeat</keyword>
<evidence type="ECO:0000313" key="7">
    <source>
        <dbReference type="Proteomes" id="UP000317178"/>
    </source>
</evidence>
<name>A0A518CSK3_9PLAN</name>
<accession>A0A518CSK3</accession>
<evidence type="ECO:0000256" key="4">
    <source>
        <dbReference type="SAM" id="SignalP"/>
    </source>
</evidence>
<reference evidence="6 7" key="1">
    <citation type="submission" date="2019-02" db="EMBL/GenBank/DDBJ databases">
        <title>Deep-cultivation of Planctomycetes and their phenomic and genomic characterization uncovers novel biology.</title>
        <authorList>
            <person name="Wiegand S."/>
            <person name="Jogler M."/>
            <person name="Boedeker C."/>
            <person name="Pinto D."/>
            <person name="Vollmers J."/>
            <person name="Rivas-Marin E."/>
            <person name="Kohn T."/>
            <person name="Peeters S.H."/>
            <person name="Heuer A."/>
            <person name="Rast P."/>
            <person name="Oberbeckmann S."/>
            <person name="Bunk B."/>
            <person name="Jeske O."/>
            <person name="Meyerdierks A."/>
            <person name="Storesund J.E."/>
            <person name="Kallscheuer N."/>
            <person name="Luecker S."/>
            <person name="Lage O.M."/>
            <person name="Pohl T."/>
            <person name="Merkel B.J."/>
            <person name="Hornburger P."/>
            <person name="Mueller R.-W."/>
            <person name="Bruemmer F."/>
            <person name="Labrenz M."/>
            <person name="Spormann A.M."/>
            <person name="Op den Camp H."/>
            <person name="Overmann J."/>
            <person name="Amann R."/>
            <person name="Jetten M.S.M."/>
            <person name="Mascher T."/>
            <person name="Medema M.H."/>
            <person name="Devos D.P."/>
            <person name="Kaster A.-K."/>
            <person name="Ovreas L."/>
            <person name="Rohde M."/>
            <person name="Galperin M.Y."/>
            <person name="Jogler C."/>
        </authorList>
    </citation>
    <scope>NUCLEOTIDE SEQUENCE [LARGE SCALE GENOMIC DNA]</scope>
    <source>
        <strain evidence="6 7">Pla110</strain>
    </source>
</reference>
<dbReference type="Pfam" id="PF00400">
    <property type="entry name" value="WD40"/>
    <property type="match status" value="6"/>
</dbReference>
<sequence precursor="true">MQRFLFCLTSLLFILPVNLTAAEIDYQKQVAPILQKYCVGCHNAEDMEGDLELHTFAAMQKGGTNGPVLVAGKGNESLLVQVLTGNADSVMPPEGSEAPTEKEIALLTAWIDAGAKGPAPGTETIMLNVPQIQPTHSYDDPITSLDWSDDGKWVAVSSYQHVDLLDASSLKPVKSLSDFPGKVNSVSFSNDNRFLVTGSGITGLQGEAALWDIATGEQVQSFTGHQDIIYTARLNPTGDLLATGSYDRQVILWDVKTGEQLRTLSGHNDAIYDLEFSPDGSLLVTASGDTTAKVWNVATGERFDTLGQPLKEVYSVLFSPDGKTVLAAGVDNRIRIWELVSKDKVAINPLLHARFAHLGPILSLAYTPDQTSLVTISEDLSIKQWNAKTLDQIQAFEQQPSICTTVTISPDSQTFIVGRIDGTFQQYSLQQVKDSQAEGTAKDIESLVRREVGEMHELTDLEPNDTPDQAATIELPAKIAGTIYHEGTTDEVDFDLYRFTAKKGEQWITEIKASREESPLDSKVEVLDSEGKPIVRTQLKAVRDSWFTFRGKDSFTSNDFRIQNWEEMELNEYLYANGEIVKLWLYPRGPDSGFRVYPGDGNRFGYFDTTPLAHALQEPCYVVEPYPADVEVVPNGLPIFKLYYENDDESRRQWGSDSKLTFTAPADGDYLVRVSDVRQFQGSDFKYELTVRQPEPDFKVTLKGENPTLKRGTGRELVFSVDREDNFEGPIEIQITDLPPGFISSSPIVIQEGQLQALGTIYAPADVVAPTPENAKLAKVTATALINGESVKHEVNSIGEIKLDEATPKVTMEIIPHAGESAINPEDGLLELTIHPGEMVSAYVRITRNEHEDRVRFGSDDCGRNLPHGVIVDNIGLNGLMIPEGETEQIFTLAASKWLPEQDRLFHLKADADDGLTTLPIRLKVRRNSNLAKND</sequence>
<dbReference type="InterPro" id="IPR019775">
    <property type="entry name" value="WD40_repeat_CS"/>
</dbReference>
<evidence type="ECO:0000256" key="2">
    <source>
        <dbReference type="ARBA" id="ARBA00022737"/>
    </source>
</evidence>
<dbReference type="PRINTS" id="PR00320">
    <property type="entry name" value="GPROTEINBRPT"/>
</dbReference>
<dbReference type="OrthoDB" id="226265at2"/>
<dbReference type="PROSITE" id="PS50294">
    <property type="entry name" value="WD_REPEATS_REGION"/>
    <property type="match status" value="4"/>
</dbReference>
<dbReference type="CDD" id="cd00200">
    <property type="entry name" value="WD40"/>
    <property type="match status" value="1"/>
</dbReference>
<dbReference type="KEGG" id="plon:Pla110_39740"/>
<organism evidence="6 7">
    <name type="scientific">Polystyrenella longa</name>
    <dbReference type="NCBI Taxonomy" id="2528007"/>
    <lineage>
        <taxon>Bacteria</taxon>
        <taxon>Pseudomonadati</taxon>
        <taxon>Planctomycetota</taxon>
        <taxon>Planctomycetia</taxon>
        <taxon>Planctomycetales</taxon>
        <taxon>Planctomycetaceae</taxon>
        <taxon>Polystyrenella</taxon>
    </lineage>
</organism>
<dbReference type="Gene3D" id="2.60.120.380">
    <property type="match status" value="2"/>
</dbReference>
<dbReference type="EMBL" id="CP036281">
    <property type="protein sequence ID" value="QDU82219.1"/>
    <property type="molecule type" value="Genomic_DNA"/>
</dbReference>
<dbReference type="Pfam" id="PF07635">
    <property type="entry name" value="PSCyt1"/>
    <property type="match status" value="1"/>
</dbReference>
<dbReference type="AlphaFoldDB" id="A0A518CSK3"/>
<protein>
    <submittedName>
        <fullName evidence="6">WD domain, G-beta repeat</fullName>
    </submittedName>
</protein>
<dbReference type="GO" id="GO:0020037">
    <property type="term" value="F:heme binding"/>
    <property type="evidence" value="ECO:0007669"/>
    <property type="project" value="InterPro"/>
</dbReference>
<dbReference type="PANTHER" id="PTHR19848:SF8">
    <property type="entry name" value="F-BOX AND WD REPEAT DOMAIN CONTAINING 7"/>
    <property type="match status" value="1"/>
</dbReference>
<dbReference type="PROSITE" id="PS50082">
    <property type="entry name" value="WD_REPEATS_2"/>
    <property type="match status" value="4"/>
</dbReference>
<dbReference type="InterPro" id="IPR011429">
    <property type="entry name" value="Cyt_c_Planctomycete-type"/>
</dbReference>
<dbReference type="InterPro" id="IPR036322">
    <property type="entry name" value="WD40_repeat_dom_sf"/>
</dbReference>
<dbReference type="InterPro" id="IPR020472">
    <property type="entry name" value="WD40_PAC1"/>
</dbReference>
<dbReference type="InterPro" id="IPR015943">
    <property type="entry name" value="WD40/YVTN_repeat-like_dom_sf"/>
</dbReference>
<dbReference type="SUPFAM" id="SSF50978">
    <property type="entry name" value="WD40 repeat-like"/>
    <property type="match status" value="1"/>
</dbReference>
<dbReference type="SMART" id="SM00320">
    <property type="entry name" value="WD40"/>
    <property type="match status" value="7"/>
</dbReference>
<dbReference type="PANTHER" id="PTHR19848">
    <property type="entry name" value="WD40 REPEAT PROTEIN"/>
    <property type="match status" value="1"/>
</dbReference>
<feature type="domain" description="Cytochrome C Planctomycete-type" evidence="5">
    <location>
        <begin position="38"/>
        <end position="95"/>
    </location>
</feature>
<feature type="repeat" description="WD" evidence="3">
    <location>
        <begin position="313"/>
        <end position="347"/>
    </location>
</feature>
<dbReference type="SUPFAM" id="SSF46626">
    <property type="entry name" value="Cytochrome c"/>
    <property type="match status" value="1"/>
</dbReference>
<dbReference type="InterPro" id="IPR001680">
    <property type="entry name" value="WD40_rpt"/>
</dbReference>
<dbReference type="InterPro" id="IPR036909">
    <property type="entry name" value="Cyt_c-like_dom_sf"/>
</dbReference>
<gene>
    <name evidence="6" type="ORF">Pla110_39740</name>
</gene>
<proteinExistence type="predicted"/>